<feature type="domain" description="Cytochrome c" evidence="16">
    <location>
        <begin position="166"/>
        <end position="278"/>
    </location>
</feature>
<keyword evidence="9 14" id="KW-0249">Electron transport</keyword>
<dbReference type="Gene3D" id="1.10.760.10">
    <property type="entry name" value="Cytochrome c-like domain"/>
    <property type="match status" value="2"/>
</dbReference>
<evidence type="ECO:0000256" key="11">
    <source>
        <dbReference type="ARBA" id="ARBA00025746"/>
    </source>
</evidence>
<dbReference type="EMBL" id="JADIKM010000001">
    <property type="protein sequence ID" value="MFK2903022.1"/>
    <property type="molecule type" value="Genomic_DNA"/>
</dbReference>
<evidence type="ECO:0000256" key="3">
    <source>
        <dbReference type="ARBA" id="ARBA00022448"/>
    </source>
</evidence>
<dbReference type="EC" id="2.8.5.2" evidence="14"/>
<dbReference type="SUPFAM" id="SSF46626">
    <property type="entry name" value="Cytochrome c"/>
    <property type="match status" value="2"/>
</dbReference>
<comment type="subcellular location">
    <subcellularLocation>
        <location evidence="1 14">Periplasm</location>
    </subcellularLocation>
</comment>
<evidence type="ECO:0000256" key="12">
    <source>
        <dbReference type="ARBA" id="ARBA00048077"/>
    </source>
</evidence>
<keyword evidence="18" id="KW-1185">Reference proteome</keyword>
<keyword evidence="6 14" id="KW-0479">Metal-binding</keyword>
<evidence type="ECO:0000313" key="18">
    <source>
        <dbReference type="Proteomes" id="UP001620460"/>
    </source>
</evidence>
<evidence type="ECO:0000256" key="14">
    <source>
        <dbReference type="PIRNR" id="PIRNR038455"/>
    </source>
</evidence>
<sequence length="278" mass="30244">MKSKSRQLMFGLMLVGGAAGSLAASLVWAQSETATDPVAEYRAMFGDDNPAALWITRGQDLWNEVRGPKGTSLAKSCDLGLGAGVVKGAYAHMPRYFADTKKVQDLDSRLLTCMVKGQGLDEAAILKNRFGDGDRKSDLEALASYIVDASKGVAISLPLDHPQEKQAYETGKAIFFYRAATHDFSCATCHGQVGKRIRLQQLPDLAQAGPDAQATYTAWPAYRVSQGEVRTMEWRIGDCFRQQRLPELKYGSEAAIDLTMFLAKNAEGGKMAAPGLKR</sequence>
<evidence type="ECO:0000256" key="5">
    <source>
        <dbReference type="ARBA" id="ARBA00022679"/>
    </source>
</evidence>
<proteinExistence type="inferred from homology"/>
<comment type="catalytic activity">
    <reaction evidence="13 14">
        <text>S-sulfanyl-L-cysteinyl-[SoxY protein] + thiosulfate + 2 Fe(III)-[cytochrome c] = S-(2-sulfodisulfanyl)-L-cysteinyl-[SoxY protein] + 2 Fe(II)-[cytochrome c] + 2 H(+)</text>
        <dbReference type="Rhea" id="RHEA:51224"/>
        <dbReference type="Rhea" id="RHEA-COMP:10350"/>
        <dbReference type="Rhea" id="RHEA-COMP:14399"/>
        <dbReference type="Rhea" id="RHEA-COMP:14689"/>
        <dbReference type="Rhea" id="RHEA-COMP:14690"/>
        <dbReference type="ChEBI" id="CHEBI:15378"/>
        <dbReference type="ChEBI" id="CHEBI:29033"/>
        <dbReference type="ChEBI" id="CHEBI:29034"/>
        <dbReference type="ChEBI" id="CHEBI:33542"/>
        <dbReference type="ChEBI" id="CHEBI:61963"/>
        <dbReference type="ChEBI" id="CHEBI:140664"/>
        <dbReference type="EC" id="2.8.5.2"/>
    </reaction>
</comment>
<comment type="caution">
    <text evidence="17">The sequence shown here is derived from an EMBL/GenBank/DDBJ whole genome shotgun (WGS) entry which is preliminary data.</text>
</comment>
<evidence type="ECO:0000259" key="16">
    <source>
        <dbReference type="PROSITE" id="PS51007"/>
    </source>
</evidence>
<dbReference type="Pfam" id="PF21342">
    <property type="entry name" value="SoxA-TsdA_cyt-c"/>
    <property type="match status" value="2"/>
</dbReference>
<dbReference type="InterPro" id="IPR036909">
    <property type="entry name" value="Cyt_c-like_dom_sf"/>
</dbReference>
<keyword evidence="4 14" id="KW-0349">Heme</keyword>
<gene>
    <name evidence="17" type="primary">soxA</name>
    <name evidence="17" type="ORF">ISP17_03535</name>
</gene>
<comment type="catalytic activity">
    <reaction evidence="12 14">
        <text>L-cysteinyl-[SoxY protein] + thiosulfate + 2 Fe(III)-[cytochrome c] = S-sulfosulfanyl-L-cysteinyl-[SoxY protein] + 2 Fe(II)-[cytochrome c] + 2 H(+)</text>
        <dbReference type="Rhea" id="RHEA:56720"/>
        <dbReference type="Rhea" id="RHEA-COMP:10350"/>
        <dbReference type="Rhea" id="RHEA-COMP:14328"/>
        <dbReference type="Rhea" id="RHEA-COMP:14399"/>
        <dbReference type="Rhea" id="RHEA-COMP:14691"/>
        <dbReference type="ChEBI" id="CHEBI:15378"/>
        <dbReference type="ChEBI" id="CHEBI:29033"/>
        <dbReference type="ChEBI" id="CHEBI:29034"/>
        <dbReference type="ChEBI" id="CHEBI:29950"/>
        <dbReference type="ChEBI" id="CHEBI:33542"/>
        <dbReference type="ChEBI" id="CHEBI:139321"/>
        <dbReference type="EC" id="2.8.5.2"/>
    </reaction>
</comment>
<evidence type="ECO:0000256" key="9">
    <source>
        <dbReference type="ARBA" id="ARBA00022982"/>
    </source>
</evidence>
<name>A0ABW8JT84_9GAMM</name>
<evidence type="ECO:0000256" key="6">
    <source>
        <dbReference type="ARBA" id="ARBA00022723"/>
    </source>
</evidence>
<dbReference type="Proteomes" id="UP001620460">
    <property type="component" value="Unassembled WGS sequence"/>
</dbReference>
<keyword evidence="8 14" id="KW-0574">Periplasm</keyword>
<evidence type="ECO:0000256" key="2">
    <source>
        <dbReference type="ARBA" id="ARBA00011530"/>
    </source>
</evidence>
<keyword evidence="5 14" id="KW-0808">Transferase</keyword>
<dbReference type="PIRSF" id="PIRSF038455">
    <property type="entry name" value="SoxA"/>
    <property type="match status" value="1"/>
</dbReference>
<evidence type="ECO:0000256" key="8">
    <source>
        <dbReference type="ARBA" id="ARBA00022764"/>
    </source>
</evidence>
<evidence type="ECO:0000313" key="17">
    <source>
        <dbReference type="EMBL" id="MFK2903022.1"/>
    </source>
</evidence>
<evidence type="ECO:0000256" key="15">
    <source>
        <dbReference type="SAM" id="SignalP"/>
    </source>
</evidence>
<comment type="subunit">
    <text evidence="2 14">Heterodimer of SoxA and SoxX.</text>
</comment>
<accession>A0ABW8JT84</accession>
<evidence type="ECO:0000256" key="10">
    <source>
        <dbReference type="ARBA" id="ARBA00023004"/>
    </source>
</evidence>
<dbReference type="InterPro" id="IPR009056">
    <property type="entry name" value="Cyt_c-like_dom"/>
</dbReference>
<keyword evidence="3 14" id="KW-0813">Transport</keyword>
<reference evidence="17 18" key="1">
    <citation type="submission" date="2020-10" db="EMBL/GenBank/DDBJ databases">
        <title>Phylogeny of dyella-like bacteria.</title>
        <authorList>
            <person name="Fu J."/>
        </authorList>
    </citation>
    <scope>NUCLEOTIDE SEQUENCE [LARGE SCALE GENOMIC DNA]</scope>
    <source>
        <strain evidence="17 18">Gsoil3046</strain>
    </source>
</reference>
<dbReference type="NCBIfam" id="TIGR04484">
    <property type="entry name" value="thiosulf_SoxA"/>
    <property type="match status" value="1"/>
</dbReference>
<evidence type="ECO:0000256" key="7">
    <source>
        <dbReference type="ARBA" id="ARBA00022729"/>
    </source>
</evidence>
<organism evidence="17 18">
    <name type="scientific">Dyella ginsengisoli</name>
    <dbReference type="NCBI Taxonomy" id="363848"/>
    <lineage>
        <taxon>Bacteria</taxon>
        <taxon>Pseudomonadati</taxon>
        <taxon>Pseudomonadota</taxon>
        <taxon>Gammaproteobacteria</taxon>
        <taxon>Lysobacterales</taxon>
        <taxon>Rhodanobacteraceae</taxon>
        <taxon>Dyella</taxon>
    </lineage>
</organism>
<evidence type="ECO:0000256" key="4">
    <source>
        <dbReference type="ARBA" id="ARBA00022617"/>
    </source>
</evidence>
<feature type="chain" id="PRO_5045891994" description="SoxAX cytochrome complex subunit A" evidence="15">
    <location>
        <begin position="30"/>
        <end position="278"/>
    </location>
</feature>
<keyword evidence="10 14" id="KW-0408">Iron</keyword>
<protein>
    <recommendedName>
        <fullName evidence="14">SoxAX cytochrome complex subunit A</fullName>
        <ecNumber evidence="14">2.8.5.2</ecNumber>
    </recommendedName>
    <alternativeName>
        <fullName evidence="14">Protein SoxA</fullName>
    </alternativeName>
    <alternativeName>
        <fullName evidence="14">Sulfur oxidizing protein A</fullName>
    </alternativeName>
    <alternativeName>
        <fullName evidence="14">Thiosulfate-oxidizing multienzyme system protein SoxA</fullName>
    </alternativeName>
</protein>
<dbReference type="InterPro" id="IPR025710">
    <property type="entry name" value="SoxA"/>
</dbReference>
<feature type="signal peptide" evidence="15">
    <location>
        <begin position="1"/>
        <end position="29"/>
    </location>
</feature>
<dbReference type="RefSeq" id="WP_404630134.1">
    <property type="nucleotide sequence ID" value="NZ_JADIKM010000001.1"/>
</dbReference>
<comment type="similarity">
    <text evidence="11 14">Belongs to the SoxA family.</text>
</comment>
<evidence type="ECO:0000256" key="1">
    <source>
        <dbReference type="ARBA" id="ARBA00004418"/>
    </source>
</evidence>
<keyword evidence="7 15" id="KW-0732">Signal</keyword>
<evidence type="ECO:0000256" key="13">
    <source>
        <dbReference type="ARBA" id="ARBA00048423"/>
    </source>
</evidence>
<dbReference type="PROSITE" id="PS51007">
    <property type="entry name" value="CYTC"/>
    <property type="match status" value="1"/>
</dbReference>